<comment type="cofactor">
    <cofactor evidence="7">
        <name>Mn(2+)</name>
        <dbReference type="ChEBI" id="CHEBI:29035"/>
    </cofactor>
    <cofactor evidence="7">
        <name>Co(2+)</name>
        <dbReference type="ChEBI" id="CHEBI:48828"/>
    </cofactor>
    <cofactor evidence="7">
        <name>Cd(2+)</name>
        <dbReference type="ChEBI" id="CHEBI:48775"/>
    </cofactor>
    <text evidence="7">Binds 1 divalent cation per subunit. The enzyme is active with manganese, cobalt or cadmium ions.</text>
</comment>
<dbReference type="PANTHER" id="PTHR21337:SF19">
    <property type="entry name" value="PHOSPHO-2-DEHYDRO-3-DEOXYHEPTONATE ALDOLASE 2, CHLOROPLASTIC"/>
    <property type="match status" value="1"/>
</dbReference>
<evidence type="ECO:0000256" key="7">
    <source>
        <dbReference type="PIRSR" id="PIRSR602480-1"/>
    </source>
</evidence>
<feature type="region of interest" description="Disordered" evidence="9">
    <location>
        <begin position="173"/>
        <end position="212"/>
    </location>
</feature>
<dbReference type="OrthoDB" id="2338at2759"/>
<accession>A0A5J9WYL0</accession>
<keyword evidence="5 8" id="KW-0057">Aromatic amino acid biosynthesis</keyword>
<comment type="similarity">
    <text evidence="2 8">Belongs to the class-II DAHP synthase family.</text>
</comment>
<dbReference type="UniPathway" id="UPA00053">
    <property type="reaction ID" value="UER00084"/>
</dbReference>
<dbReference type="EMBL" id="RWGY01000002">
    <property type="protein sequence ID" value="TVU51724.1"/>
    <property type="molecule type" value="Genomic_DNA"/>
</dbReference>
<comment type="pathway">
    <text evidence="1 8">Metabolic intermediate biosynthesis; chorismate biosynthesis; chorismate from D-erythrose 4-phosphate and phosphoenolpyruvate: step 1/7.</text>
</comment>
<feature type="binding site" evidence="7">
    <location>
        <position position="130"/>
    </location>
    <ligand>
        <name>Mn(2+)</name>
        <dbReference type="ChEBI" id="CHEBI:29035"/>
    </ligand>
</feature>
<dbReference type="SUPFAM" id="SSF51569">
    <property type="entry name" value="Aldolase"/>
    <property type="match status" value="1"/>
</dbReference>
<evidence type="ECO:0000256" key="5">
    <source>
        <dbReference type="ARBA" id="ARBA00023141"/>
    </source>
</evidence>
<name>A0A5J9WYL0_9POAL</name>
<dbReference type="GO" id="GO:0009507">
    <property type="term" value="C:chloroplast"/>
    <property type="evidence" value="ECO:0007669"/>
    <property type="project" value="UniProtKB-SubCell"/>
</dbReference>
<keyword evidence="8" id="KW-0150">Chloroplast</keyword>
<dbReference type="PANTHER" id="PTHR21337">
    <property type="entry name" value="PHOSPHO-2-DEHYDRO-3-DEOXYHEPTONATE ALDOLASE 1, 2"/>
    <property type="match status" value="1"/>
</dbReference>
<comment type="caution">
    <text evidence="10">The sequence shown here is derived from an EMBL/GenBank/DDBJ whole genome shotgun (WGS) entry which is preliminary data.</text>
</comment>
<dbReference type="Gramene" id="TVU51724">
    <property type="protein sequence ID" value="TVU51724"/>
    <property type="gene ID" value="EJB05_03166"/>
</dbReference>
<keyword evidence="8" id="KW-0809">Transit peptide</keyword>
<keyword evidence="7" id="KW-0104">Cadmium</keyword>
<dbReference type="GO" id="GO:0009423">
    <property type="term" value="P:chorismate biosynthetic process"/>
    <property type="evidence" value="ECO:0007669"/>
    <property type="project" value="UniProtKB-UniPathway"/>
</dbReference>
<keyword evidence="8" id="KW-0934">Plastid</keyword>
<evidence type="ECO:0000256" key="4">
    <source>
        <dbReference type="ARBA" id="ARBA00022679"/>
    </source>
</evidence>
<feature type="binding site" evidence="7">
    <location>
        <position position="169"/>
    </location>
    <ligand>
        <name>phosphoenolpyruvate</name>
        <dbReference type="ChEBI" id="CHEBI:58702"/>
    </ligand>
</feature>
<dbReference type="EC" id="2.5.1.54" evidence="8"/>
<dbReference type="Pfam" id="PF01474">
    <property type="entry name" value="DAHP_synth_2"/>
    <property type="match status" value="1"/>
</dbReference>
<evidence type="ECO:0000256" key="8">
    <source>
        <dbReference type="RuleBase" id="RU363071"/>
    </source>
</evidence>
<proteinExistence type="inferred from homology"/>
<dbReference type="Proteomes" id="UP000324897">
    <property type="component" value="Chromosome 6"/>
</dbReference>
<dbReference type="GO" id="GO:0009073">
    <property type="term" value="P:aromatic amino acid family biosynthetic process"/>
    <property type="evidence" value="ECO:0007669"/>
    <property type="project" value="UniProtKB-KW"/>
</dbReference>
<sequence>MDESAAAMVKQAINIHLGQERREKLRLVPGAYSEREGGQERRKAYPAAGGHHPSLPIRRRAKGPSRPPAVAPLKKKPAPAARKWAGGRQLEGKEGAAAPAGAGRGAQVDPDVVFAEAALGRAFVLQGGDCAESFKEFSAQNIRDTFCVLLQMGAVLMFGGQVPIVKVGRGWLASSPSQDRRRSRRGTGLNCRSSYRGDNVNGDDFTEQSRMPDPKRRMIRAYMQSVATLNLLRAFATGGYAAMPRVTEWNLDFMDHNEQGAR</sequence>
<evidence type="ECO:0000256" key="1">
    <source>
        <dbReference type="ARBA" id="ARBA00004688"/>
    </source>
</evidence>
<protein>
    <recommendedName>
        <fullName evidence="8">Phospho-2-dehydro-3-deoxyheptonate aldolase</fullName>
        <ecNumber evidence="8">2.5.1.54</ecNumber>
    </recommendedName>
</protein>
<gene>
    <name evidence="10" type="ORF">EJB05_03166</name>
</gene>
<keyword evidence="7" id="KW-0464">Manganese</keyword>
<keyword evidence="4 8" id="KW-0808">Transferase</keyword>
<evidence type="ECO:0000256" key="6">
    <source>
        <dbReference type="ARBA" id="ARBA00047508"/>
    </source>
</evidence>
<comment type="catalytic activity">
    <reaction evidence="6 8">
        <text>D-erythrose 4-phosphate + phosphoenolpyruvate + H2O = 7-phospho-2-dehydro-3-deoxy-D-arabino-heptonate + phosphate</text>
        <dbReference type="Rhea" id="RHEA:14717"/>
        <dbReference type="ChEBI" id="CHEBI:15377"/>
        <dbReference type="ChEBI" id="CHEBI:16897"/>
        <dbReference type="ChEBI" id="CHEBI:43474"/>
        <dbReference type="ChEBI" id="CHEBI:58394"/>
        <dbReference type="ChEBI" id="CHEBI:58702"/>
        <dbReference type="EC" id="2.5.1.54"/>
    </reaction>
</comment>
<keyword evidence="3 8" id="KW-0028">Amino-acid biosynthesis</keyword>
<dbReference type="GO" id="GO:0008652">
    <property type="term" value="P:amino acid biosynthetic process"/>
    <property type="evidence" value="ECO:0007669"/>
    <property type="project" value="UniProtKB-KW"/>
</dbReference>
<evidence type="ECO:0000256" key="3">
    <source>
        <dbReference type="ARBA" id="ARBA00022605"/>
    </source>
</evidence>
<keyword evidence="7" id="KW-0170">Cobalt</keyword>
<feature type="compositionally biased region" description="Basic and acidic residues" evidence="9">
    <location>
        <begin position="33"/>
        <end position="43"/>
    </location>
</feature>
<feature type="region of interest" description="Disordered" evidence="9">
    <location>
        <begin position="26"/>
        <end position="105"/>
    </location>
</feature>
<organism evidence="10 11">
    <name type="scientific">Eragrostis curvula</name>
    <name type="common">weeping love grass</name>
    <dbReference type="NCBI Taxonomy" id="38414"/>
    <lineage>
        <taxon>Eukaryota</taxon>
        <taxon>Viridiplantae</taxon>
        <taxon>Streptophyta</taxon>
        <taxon>Embryophyta</taxon>
        <taxon>Tracheophyta</taxon>
        <taxon>Spermatophyta</taxon>
        <taxon>Magnoliopsida</taxon>
        <taxon>Liliopsida</taxon>
        <taxon>Poales</taxon>
        <taxon>Poaceae</taxon>
        <taxon>PACMAD clade</taxon>
        <taxon>Chloridoideae</taxon>
        <taxon>Eragrostideae</taxon>
        <taxon>Eragrostidinae</taxon>
        <taxon>Eragrostis</taxon>
    </lineage>
</organism>
<comment type="subcellular location">
    <subcellularLocation>
        <location evidence="8">Plastid</location>
        <location evidence="8">Chloroplast</location>
    </subcellularLocation>
</comment>
<dbReference type="GO" id="GO:0003849">
    <property type="term" value="F:3-deoxy-7-phosphoheptulonate synthase activity"/>
    <property type="evidence" value="ECO:0007669"/>
    <property type="project" value="UniProtKB-EC"/>
</dbReference>
<dbReference type="Gene3D" id="3.20.20.70">
    <property type="entry name" value="Aldolase class I"/>
    <property type="match status" value="1"/>
</dbReference>
<dbReference type="AlphaFoldDB" id="A0A5J9WYL0"/>
<evidence type="ECO:0000313" key="10">
    <source>
        <dbReference type="EMBL" id="TVU51724.1"/>
    </source>
</evidence>
<evidence type="ECO:0000256" key="2">
    <source>
        <dbReference type="ARBA" id="ARBA00008911"/>
    </source>
</evidence>
<evidence type="ECO:0000313" key="11">
    <source>
        <dbReference type="Proteomes" id="UP000324897"/>
    </source>
</evidence>
<dbReference type="InterPro" id="IPR002480">
    <property type="entry name" value="DAHP_synth_2"/>
</dbReference>
<reference evidence="10 11" key="1">
    <citation type="journal article" date="2019" name="Sci. Rep.">
        <title>A high-quality genome of Eragrostis curvula grass provides insights into Poaceae evolution and supports new strategies to enhance forage quality.</title>
        <authorList>
            <person name="Carballo J."/>
            <person name="Santos B.A.C.M."/>
            <person name="Zappacosta D."/>
            <person name="Garbus I."/>
            <person name="Selva J.P."/>
            <person name="Gallo C.A."/>
            <person name="Diaz A."/>
            <person name="Albertini E."/>
            <person name="Caccamo M."/>
            <person name="Echenique V."/>
        </authorList>
    </citation>
    <scope>NUCLEOTIDE SEQUENCE [LARGE SCALE GENOMIC DNA]</scope>
    <source>
        <strain evidence="11">cv. Victoria</strain>
        <tissue evidence="10">Leaf</tissue>
    </source>
</reference>
<evidence type="ECO:0000256" key="9">
    <source>
        <dbReference type="SAM" id="MobiDB-lite"/>
    </source>
</evidence>
<feature type="non-terminal residue" evidence="10">
    <location>
        <position position="1"/>
    </location>
</feature>
<keyword evidence="11" id="KW-1185">Reference proteome</keyword>
<dbReference type="InterPro" id="IPR013785">
    <property type="entry name" value="Aldolase_TIM"/>
</dbReference>